<dbReference type="Proteomes" id="UP001499954">
    <property type="component" value="Unassembled WGS sequence"/>
</dbReference>
<proteinExistence type="predicted"/>
<dbReference type="CDD" id="cd03467">
    <property type="entry name" value="Rieske"/>
    <property type="match status" value="1"/>
</dbReference>
<evidence type="ECO:0000313" key="13">
    <source>
        <dbReference type="Proteomes" id="UP001499954"/>
    </source>
</evidence>
<dbReference type="PRINTS" id="PR00162">
    <property type="entry name" value="RIESKE"/>
</dbReference>
<dbReference type="Pfam" id="PF00355">
    <property type="entry name" value="Rieske"/>
    <property type="match status" value="1"/>
</dbReference>
<dbReference type="InterPro" id="IPR017941">
    <property type="entry name" value="Rieske_2Fe-2S"/>
</dbReference>
<dbReference type="PROSITE" id="PS51296">
    <property type="entry name" value="RIESKE"/>
    <property type="match status" value="1"/>
</dbReference>
<keyword evidence="6" id="KW-0411">Iron-sulfur</keyword>
<keyword evidence="7" id="KW-1015">Disulfide bond</keyword>
<keyword evidence="5" id="KW-0408">Iron</keyword>
<feature type="compositionally biased region" description="Low complexity" evidence="10">
    <location>
        <begin position="39"/>
        <end position="61"/>
    </location>
</feature>
<protein>
    <recommendedName>
        <fullName evidence="2">Cytochrome bc1 complex Rieske iron-sulfur subunit</fullName>
    </recommendedName>
    <alternativeName>
        <fullName evidence="8">Cytochrome bc1 reductase complex subunit QcrA</fullName>
    </alternativeName>
</protein>
<keyword evidence="13" id="KW-1185">Reference proteome</keyword>
<dbReference type="SUPFAM" id="SSF50022">
    <property type="entry name" value="ISP domain"/>
    <property type="match status" value="1"/>
</dbReference>
<evidence type="ECO:0000256" key="5">
    <source>
        <dbReference type="ARBA" id="ARBA00023004"/>
    </source>
</evidence>
<dbReference type="PROSITE" id="PS51318">
    <property type="entry name" value="TAT"/>
    <property type="match status" value="1"/>
</dbReference>
<feature type="domain" description="Rieske" evidence="11">
    <location>
        <begin position="72"/>
        <end position="165"/>
    </location>
</feature>
<evidence type="ECO:0000256" key="10">
    <source>
        <dbReference type="SAM" id="MobiDB-lite"/>
    </source>
</evidence>
<comment type="function">
    <text evidence="1">Iron-sulfur subunit of the cytochrome bc1 complex, an essential component of the respiratory electron transport chain required for ATP synthesis. The bc1 complex catalyzes the oxidation of menaquinol and the reduction of cytochrome c in the respiratory chain. The bc1 complex operates through a Q-cycle mechanism that couples electron transfer to generation of the proton gradient that drives ATP synthesis.</text>
</comment>
<comment type="caution">
    <text evidence="12">The sequence shown here is derived from an EMBL/GenBank/DDBJ whole genome shotgun (WGS) entry which is preliminary data.</text>
</comment>
<evidence type="ECO:0000256" key="3">
    <source>
        <dbReference type="ARBA" id="ARBA00022714"/>
    </source>
</evidence>
<sequence>MADVTEPTRRTILTLGATGAFGGALVLAGCAPSSPPASSPSVAPSASTPTTPEVTNEPPAESTGPDEPATGADIAALADVPVGGSLAATLDGERVLLAQPTAGAVVCFSAICTHQGCPVNAAGAEFDCPCHGSRFDAATGEVIHGPAIDPLTPIAVAVSGDRIVAAS</sequence>
<evidence type="ECO:0000256" key="2">
    <source>
        <dbReference type="ARBA" id="ARBA00015816"/>
    </source>
</evidence>
<evidence type="ECO:0000313" key="12">
    <source>
        <dbReference type="EMBL" id="GAA1951022.1"/>
    </source>
</evidence>
<dbReference type="InterPro" id="IPR005805">
    <property type="entry name" value="Rieske_Fe-S_prot_C"/>
</dbReference>
<dbReference type="InterPro" id="IPR036922">
    <property type="entry name" value="Rieske_2Fe-2S_sf"/>
</dbReference>
<keyword evidence="3" id="KW-0001">2Fe-2S</keyword>
<reference evidence="13" key="1">
    <citation type="journal article" date="2019" name="Int. J. Syst. Evol. Microbiol.">
        <title>The Global Catalogue of Microorganisms (GCM) 10K type strain sequencing project: providing services to taxonomists for standard genome sequencing and annotation.</title>
        <authorList>
            <consortium name="The Broad Institute Genomics Platform"/>
            <consortium name="The Broad Institute Genome Sequencing Center for Infectious Disease"/>
            <person name="Wu L."/>
            <person name="Ma J."/>
        </authorList>
    </citation>
    <scope>NUCLEOTIDE SEQUENCE [LARGE SCALE GENOMIC DNA]</scope>
    <source>
        <strain evidence="13">JCM 13584</strain>
    </source>
</reference>
<dbReference type="Gene3D" id="2.102.10.10">
    <property type="entry name" value="Rieske [2Fe-2S] iron-sulphur domain"/>
    <property type="match status" value="1"/>
</dbReference>
<dbReference type="RefSeq" id="WP_157413683.1">
    <property type="nucleotide sequence ID" value="NZ_BAAAMK010000002.1"/>
</dbReference>
<evidence type="ECO:0000256" key="9">
    <source>
        <dbReference type="ARBA" id="ARBA00034078"/>
    </source>
</evidence>
<dbReference type="InterPro" id="IPR006311">
    <property type="entry name" value="TAT_signal"/>
</dbReference>
<feature type="region of interest" description="Disordered" evidence="10">
    <location>
        <begin position="32"/>
        <end position="71"/>
    </location>
</feature>
<evidence type="ECO:0000256" key="6">
    <source>
        <dbReference type="ARBA" id="ARBA00023014"/>
    </source>
</evidence>
<evidence type="ECO:0000256" key="7">
    <source>
        <dbReference type="ARBA" id="ARBA00023157"/>
    </source>
</evidence>
<name>A0ABP5BTY5_9MICO</name>
<dbReference type="InterPro" id="IPR014349">
    <property type="entry name" value="Rieske_Fe-S_prot"/>
</dbReference>
<organism evidence="12 13">
    <name type="scientific">Agromyces allii</name>
    <dbReference type="NCBI Taxonomy" id="393607"/>
    <lineage>
        <taxon>Bacteria</taxon>
        <taxon>Bacillati</taxon>
        <taxon>Actinomycetota</taxon>
        <taxon>Actinomycetes</taxon>
        <taxon>Micrococcales</taxon>
        <taxon>Microbacteriaceae</taxon>
        <taxon>Agromyces</taxon>
    </lineage>
</organism>
<accession>A0ABP5BTY5</accession>
<evidence type="ECO:0000259" key="11">
    <source>
        <dbReference type="PROSITE" id="PS51296"/>
    </source>
</evidence>
<comment type="cofactor">
    <cofactor evidence="9">
        <name>[2Fe-2S] cluster</name>
        <dbReference type="ChEBI" id="CHEBI:190135"/>
    </cofactor>
</comment>
<evidence type="ECO:0000256" key="8">
    <source>
        <dbReference type="ARBA" id="ARBA00029586"/>
    </source>
</evidence>
<gene>
    <name evidence="12" type="ORF">GCM10009717_16420</name>
</gene>
<keyword evidence="4" id="KW-0479">Metal-binding</keyword>
<dbReference type="EMBL" id="BAAAMK010000002">
    <property type="protein sequence ID" value="GAA1951022.1"/>
    <property type="molecule type" value="Genomic_DNA"/>
</dbReference>
<dbReference type="PANTHER" id="PTHR10134">
    <property type="entry name" value="CYTOCHROME B-C1 COMPLEX SUBUNIT RIESKE, MITOCHONDRIAL"/>
    <property type="match status" value="1"/>
</dbReference>
<evidence type="ECO:0000256" key="1">
    <source>
        <dbReference type="ARBA" id="ARBA00002494"/>
    </source>
</evidence>
<evidence type="ECO:0000256" key="4">
    <source>
        <dbReference type="ARBA" id="ARBA00022723"/>
    </source>
</evidence>